<evidence type="ECO:0000259" key="1">
    <source>
        <dbReference type="PROSITE" id="PS50943"/>
    </source>
</evidence>
<gene>
    <name evidence="2" type="ORF">KZ829_04910</name>
</gene>
<sequence>MYSTGLREARNARGWSQRRLVAGIEEYARRRGLEIASTPSLVVYVSEWENGRRVLSDSYAAILRAVLGVTDGELFGDVPGPVSLSSDGYAQLLESIDSARSVGRGMVGTLLAQTELLRTMDRQAGAASLVDQMGSHLAALQEVLTFAVLPDARRPVAIALAGAATLAAWQALDVGAADRAWRHYELAKTAARDADEIAYLAHAMAEQAYVLVEAGRNDLAVSLAQEARRTGGSRISSRLSAWLNAVEGELCALAGLPEDCRHALDRAVADLPPDSEDRDPEMVSIFLNQSHFDRWRGNTLALIGDANAVGELYGVLETMDPTFVRARAGVFSHLAQAHLVREEAEDARSCLLTARRLAGQTGSVRHRRRVERLMRTV</sequence>
<proteinExistence type="predicted"/>
<name>A0ABS7AWF8_9ACTN</name>
<accession>A0ABS7AWF8</accession>
<dbReference type="InterPro" id="IPR010982">
    <property type="entry name" value="Lambda_DNA-bd_dom_sf"/>
</dbReference>
<evidence type="ECO:0000313" key="2">
    <source>
        <dbReference type="EMBL" id="MBW6433083.1"/>
    </source>
</evidence>
<evidence type="ECO:0000313" key="3">
    <source>
        <dbReference type="Proteomes" id="UP001519863"/>
    </source>
</evidence>
<dbReference type="Gene3D" id="1.10.260.40">
    <property type="entry name" value="lambda repressor-like DNA-binding domains"/>
    <property type="match status" value="1"/>
</dbReference>
<dbReference type="InterPro" id="IPR001387">
    <property type="entry name" value="Cro/C1-type_HTH"/>
</dbReference>
<dbReference type="Proteomes" id="UP001519863">
    <property type="component" value="Unassembled WGS sequence"/>
</dbReference>
<dbReference type="PROSITE" id="PS50943">
    <property type="entry name" value="HTH_CROC1"/>
    <property type="match status" value="1"/>
</dbReference>
<organism evidence="2 3">
    <name type="scientific">Actinoplanes hulinensis</name>
    <dbReference type="NCBI Taxonomy" id="1144547"/>
    <lineage>
        <taxon>Bacteria</taxon>
        <taxon>Bacillati</taxon>
        <taxon>Actinomycetota</taxon>
        <taxon>Actinomycetes</taxon>
        <taxon>Micromonosporales</taxon>
        <taxon>Micromonosporaceae</taxon>
        <taxon>Actinoplanes</taxon>
    </lineage>
</organism>
<comment type="caution">
    <text evidence="2">The sequence shown here is derived from an EMBL/GenBank/DDBJ whole genome shotgun (WGS) entry which is preliminary data.</text>
</comment>
<feature type="domain" description="HTH cro/C1-type" evidence="1">
    <location>
        <begin position="6"/>
        <end position="74"/>
    </location>
</feature>
<keyword evidence="3" id="KW-1185">Reference proteome</keyword>
<dbReference type="EMBL" id="JAHXZI010000002">
    <property type="protein sequence ID" value="MBW6433083.1"/>
    <property type="molecule type" value="Genomic_DNA"/>
</dbReference>
<reference evidence="2 3" key="1">
    <citation type="journal article" date="2013" name="Antonie Van Leeuwenhoek">
        <title>Actinoplanes hulinensis sp. nov., a novel actinomycete isolated from soybean root (Glycine max (L.) Merr).</title>
        <authorList>
            <person name="Shen Y."/>
            <person name="Liu C."/>
            <person name="Wang X."/>
            <person name="Zhao J."/>
            <person name="Jia F."/>
            <person name="Zhang Y."/>
            <person name="Wang L."/>
            <person name="Yang D."/>
            <person name="Xiang W."/>
        </authorList>
    </citation>
    <scope>NUCLEOTIDE SEQUENCE [LARGE SCALE GENOMIC DNA]</scope>
    <source>
        <strain evidence="2 3">NEAU-M9</strain>
    </source>
</reference>
<dbReference type="CDD" id="cd00093">
    <property type="entry name" value="HTH_XRE"/>
    <property type="match status" value="1"/>
</dbReference>
<dbReference type="RefSeq" id="WP_220142634.1">
    <property type="nucleotide sequence ID" value="NZ_JAHXZI010000002.1"/>
</dbReference>
<protein>
    <submittedName>
        <fullName evidence="2">Helix-turn-helix domain-containing protein</fullName>
    </submittedName>
</protein>